<proteinExistence type="predicted"/>
<organism evidence="1 2">
    <name type="scientific">Maribacter spongiicola</name>
    <dbReference type="NCBI Taxonomy" id="1206753"/>
    <lineage>
        <taxon>Bacteria</taxon>
        <taxon>Pseudomonadati</taxon>
        <taxon>Bacteroidota</taxon>
        <taxon>Flavobacteriia</taxon>
        <taxon>Flavobacteriales</taxon>
        <taxon>Flavobacteriaceae</taxon>
        <taxon>Maribacter</taxon>
    </lineage>
</organism>
<evidence type="ECO:0000313" key="1">
    <source>
        <dbReference type="EMBL" id="TDT46132.1"/>
    </source>
</evidence>
<protein>
    <submittedName>
        <fullName evidence="1">Uncharacterized protein</fullName>
    </submittedName>
</protein>
<keyword evidence="2" id="KW-1185">Reference proteome</keyword>
<evidence type="ECO:0000313" key="2">
    <source>
        <dbReference type="Proteomes" id="UP000294749"/>
    </source>
</evidence>
<dbReference type="AlphaFoldDB" id="A0A4R7K6F1"/>
<reference evidence="1 2" key="1">
    <citation type="submission" date="2019-03" db="EMBL/GenBank/DDBJ databases">
        <title>Genomic Encyclopedia of Archaeal and Bacterial Type Strains, Phase II (KMG-II): from individual species to whole genera.</title>
        <authorList>
            <person name="Goeker M."/>
        </authorList>
    </citation>
    <scope>NUCLEOTIDE SEQUENCE [LARGE SCALE GENOMIC DNA]</scope>
    <source>
        <strain evidence="1 2">DSM 25233</strain>
    </source>
</reference>
<name>A0A4R7K6F1_9FLAO</name>
<gene>
    <name evidence="1" type="ORF">CLV90_0175</name>
</gene>
<accession>A0A4R7K6F1</accession>
<dbReference type="EMBL" id="SOAY01000010">
    <property type="protein sequence ID" value="TDT46132.1"/>
    <property type="molecule type" value="Genomic_DNA"/>
</dbReference>
<sequence length="39" mass="4502">MTLIILRDDSYKCLSLLSLNFKKGIKKLNTNNDNFLVNT</sequence>
<dbReference type="Proteomes" id="UP000294749">
    <property type="component" value="Unassembled WGS sequence"/>
</dbReference>
<comment type="caution">
    <text evidence="1">The sequence shown here is derived from an EMBL/GenBank/DDBJ whole genome shotgun (WGS) entry which is preliminary data.</text>
</comment>